<feature type="transmembrane region" description="Helical" evidence="1">
    <location>
        <begin position="54"/>
        <end position="76"/>
    </location>
</feature>
<keyword evidence="1" id="KW-1133">Transmembrane helix</keyword>
<evidence type="ECO:0000313" key="2">
    <source>
        <dbReference type="EMBL" id="GBN66183.1"/>
    </source>
</evidence>
<proteinExistence type="predicted"/>
<dbReference type="Proteomes" id="UP000499080">
    <property type="component" value="Unassembled WGS sequence"/>
</dbReference>
<dbReference type="AlphaFoldDB" id="A0A4Y2QS76"/>
<protein>
    <submittedName>
        <fullName evidence="2">Uncharacterized protein</fullName>
    </submittedName>
</protein>
<dbReference type="EMBL" id="BGPR01014670">
    <property type="protein sequence ID" value="GBN66183.1"/>
    <property type="molecule type" value="Genomic_DNA"/>
</dbReference>
<evidence type="ECO:0000313" key="3">
    <source>
        <dbReference type="Proteomes" id="UP000499080"/>
    </source>
</evidence>
<keyword evidence="3" id="KW-1185">Reference proteome</keyword>
<name>A0A4Y2QS76_ARAVE</name>
<keyword evidence="1" id="KW-0812">Transmembrane</keyword>
<gene>
    <name evidence="2" type="ORF">AVEN_140087_1</name>
</gene>
<evidence type="ECO:0000256" key="1">
    <source>
        <dbReference type="SAM" id="Phobius"/>
    </source>
</evidence>
<comment type="caution">
    <text evidence="2">The sequence shown here is derived from an EMBL/GenBank/DDBJ whole genome shotgun (WGS) entry which is preliminary data.</text>
</comment>
<feature type="transmembrane region" description="Helical" evidence="1">
    <location>
        <begin position="12"/>
        <end position="34"/>
    </location>
</feature>
<accession>A0A4Y2QS76</accession>
<organism evidence="2 3">
    <name type="scientific">Araneus ventricosus</name>
    <name type="common">Orbweaver spider</name>
    <name type="synonym">Epeira ventricosa</name>
    <dbReference type="NCBI Taxonomy" id="182803"/>
    <lineage>
        <taxon>Eukaryota</taxon>
        <taxon>Metazoa</taxon>
        <taxon>Ecdysozoa</taxon>
        <taxon>Arthropoda</taxon>
        <taxon>Chelicerata</taxon>
        <taxon>Arachnida</taxon>
        <taxon>Araneae</taxon>
        <taxon>Araneomorphae</taxon>
        <taxon>Entelegynae</taxon>
        <taxon>Araneoidea</taxon>
        <taxon>Araneidae</taxon>
        <taxon>Araneus</taxon>
    </lineage>
</organism>
<keyword evidence="1" id="KW-0472">Membrane</keyword>
<sequence>MKWHLSRFITTTIWISIISLTLPWTPYFCLVQTGGEDLHISTDVWPTEEIETTYFMFVSQYPVFIIMLRYFLTYFLPANSGLSKLAQLIIPDVNNYFVLFLYLDESIEKRNTR</sequence>
<reference evidence="2 3" key="1">
    <citation type="journal article" date="2019" name="Sci. Rep.">
        <title>Orb-weaving spider Araneus ventricosus genome elucidates the spidroin gene catalogue.</title>
        <authorList>
            <person name="Kono N."/>
            <person name="Nakamura H."/>
            <person name="Ohtoshi R."/>
            <person name="Moran D.A.P."/>
            <person name="Shinohara A."/>
            <person name="Yoshida Y."/>
            <person name="Fujiwara M."/>
            <person name="Mori M."/>
            <person name="Tomita M."/>
            <person name="Arakawa K."/>
        </authorList>
    </citation>
    <scope>NUCLEOTIDE SEQUENCE [LARGE SCALE GENOMIC DNA]</scope>
</reference>